<gene>
    <name evidence="11" type="ORF">ACFO8Q_22300</name>
</gene>
<evidence type="ECO:0000256" key="9">
    <source>
        <dbReference type="ARBA" id="ARBA00023136"/>
    </source>
</evidence>
<keyword evidence="7" id="KW-0256">Endoplasmic reticulum</keyword>
<feature type="transmembrane region" description="Helical" evidence="10">
    <location>
        <begin position="166"/>
        <end position="188"/>
    </location>
</feature>
<keyword evidence="9 10" id="KW-0472">Membrane</keyword>
<keyword evidence="4 11" id="KW-0328">Glycosyltransferase</keyword>
<feature type="transmembrane region" description="Helical" evidence="10">
    <location>
        <begin position="7"/>
        <end position="29"/>
    </location>
</feature>
<keyword evidence="8 10" id="KW-1133">Transmembrane helix</keyword>
<accession>A0ABV9Q7F0</accession>
<dbReference type="PANTHER" id="PTHR12468:SF2">
    <property type="entry name" value="GPI MANNOSYLTRANSFERASE 2"/>
    <property type="match status" value="1"/>
</dbReference>
<dbReference type="EMBL" id="JBHSHC010000154">
    <property type="protein sequence ID" value="MFC4770016.1"/>
    <property type="molecule type" value="Genomic_DNA"/>
</dbReference>
<evidence type="ECO:0000256" key="6">
    <source>
        <dbReference type="ARBA" id="ARBA00022692"/>
    </source>
</evidence>
<organism evidence="11 12">
    <name type="scientific">Effusibacillus consociatus</name>
    <dbReference type="NCBI Taxonomy" id="1117041"/>
    <lineage>
        <taxon>Bacteria</taxon>
        <taxon>Bacillati</taxon>
        <taxon>Bacillota</taxon>
        <taxon>Bacilli</taxon>
        <taxon>Bacillales</taxon>
        <taxon>Alicyclobacillaceae</taxon>
        <taxon>Effusibacillus</taxon>
    </lineage>
</organism>
<dbReference type="InterPro" id="IPR007315">
    <property type="entry name" value="PIG-V/Gpi18"/>
</dbReference>
<keyword evidence="5" id="KW-0808">Transferase</keyword>
<evidence type="ECO:0000313" key="11">
    <source>
        <dbReference type="EMBL" id="MFC4770016.1"/>
    </source>
</evidence>
<evidence type="ECO:0000256" key="1">
    <source>
        <dbReference type="ARBA" id="ARBA00004477"/>
    </source>
</evidence>
<dbReference type="Pfam" id="PF04188">
    <property type="entry name" value="Mannosyl_trans2"/>
    <property type="match status" value="1"/>
</dbReference>
<feature type="transmembrane region" description="Helical" evidence="10">
    <location>
        <begin position="209"/>
        <end position="227"/>
    </location>
</feature>
<feature type="transmembrane region" description="Helical" evidence="10">
    <location>
        <begin position="324"/>
        <end position="345"/>
    </location>
</feature>
<name>A0ABV9Q7F0_9BACL</name>
<protein>
    <submittedName>
        <fullName evidence="11">Mannosyltransferase family protein</fullName>
    </submittedName>
</protein>
<dbReference type="RefSeq" id="WP_380029203.1">
    <property type="nucleotide sequence ID" value="NZ_JBHSHC010000154.1"/>
</dbReference>
<reference evidence="12" key="1">
    <citation type="journal article" date="2019" name="Int. J. Syst. Evol. Microbiol.">
        <title>The Global Catalogue of Microorganisms (GCM) 10K type strain sequencing project: providing services to taxonomists for standard genome sequencing and annotation.</title>
        <authorList>
            <consortium name="The Broad Institute Genomics Platform"/>
            <consortium name="The Broad Institute Genome Sequencing Center for Infectious Disease"/>
            <person name="Wu L."/>
            <person name="Ma J."/>
        </authorList>
    </citation>
    <scope>NUCLEOTIDE SEQUENCE [LARGE SCALE GENOMIC DNA]</scope>
    <source>
        <strain evidence="12">WYCCWR 12678</strain>
    </source>
</reference>
<proteinExistence type="predicted"/>
<keyword evidence="6 10" id="KW-0812">Transmembrane</keyword>
<evidence type="ECO:0000256" key="3">
    <source>
        <dbReference type="ARBA" id="ARBA00022502"/>
    </source>
</evidence>
<evidence type="ECO:0000256" key="8">
    <source>
        <dbReference type="ARBA" id="ARBA00022989"/>
    </source>
</evidence>
<feature type="transmembrane region" description="Helical" evidence="10">
    <location>
        <begin position="351"/>
        <end position="367"/>
    </location>
</feature>
<dbReference type="GO" id="GO:0016757">
    <property type="term" value="F:glycosyltransferase activity"/>
    <property type="evidence" value="ECO:0007669"/>
    <property type="project" value="UniProtKB-KW"/>
</dbReference>
<comment type="subcellular location">
    <subcellularLocation>
        <location evidence="1">Endoplasmic reticulum membrane</location>
        <topology evidence="1">Multi-pass membrane protein</topology>
    </subcellularLocation>
</comment>
<keyword evidence="3" id="KW-0337">GPI-anchor biosynthesis</keyword>
<evidence type="ECO:0000256" key="2">
    <source>
        <dbReference type="ARBA" id="ARBA00004687"/>
    </source>
</evidence>
<keyword evidence="12" id="KW-1185">Reference proteome</keyword>
<feature type="transmembrane region" description="Helical" evidence="10">
    <location>
        <begin position="125"/>
        <end position="146"/>
    </location>
</feature>
<comment type="caution">
    <text evidence="11">The sequence shown here is derived from an EMBL/GenBank/DDBJ whole genome shotgun (WGS) entry which is preliminary data.</text>
</comment>
<evidence type="ECO:0000256" key="5">
    <source>
        <dbReference type="ARBA" id="ARBA00022679"/>
    </source>
</evidence>
<sequence length="377" mass="44386">MTRRNAWLYTFALFLLHQFIVIGGSFVFVSRHFSVPSLKEYLQYALIDNFVRWDSLWYIRIAHEGYRWDQPAAFFPLYPYLMGALHDTLGLSYRIAGLLIANAAFLLAIYLLLRLLAMDYPRETVVKALTLLVVFPTSFYFSAVYTESLFLFLTVGCFYCIRERQWLWAGVFGFFASMTRNTGILLVLPFLYEYLADKKFQWKEIRADILLIGLIPAGIAAYMILLYTKIGDPLGFVHAQKYWKRSFLWPWATVWQGTWDMLFKPRNGWIRKHRLIEAGIAYWEILLTGLSLWKDRLRLRWSYSLYLIAAVTVPLLSPSPLNSYFYSIPRFAVVIFPLFVIWALLLRQNRWLIPVIVISIVGQWYLLDKFTTGYFVF</sequence>
<evidence type="ECO:0000313" key="12">
    <source>
        <dbReference type="Proteomes" id="UP001596002"/>
    </source>
</evidence>
<dbReference type="Proteomes" id="UP001596002">
    <property type="component" value="Unassembled WGS sequence"/>
</dbReference>
<dbReference type="PANTHER" id="PTHR12468">
    <property type="entry name" value="GPI MANNOSYLTRANSFERASE 2"/>
    <property type="match status" value="1"/>
</dbReference>
<feature type="transmembrane region" description="Helical" evidence="10">
    <location>
        <begin position="91"/>
        <end position="113"/>
    </location>
</feature>
<comment type="pathway">
    <text evidence="2">Glycolipid biosynthesis; glycosylphosphatidylinositol-anchor biosynthesis.</text>
</comment>
<evidence type="ECO:0000256" key="4">
    <source>
        <dbReference type="ARBA" id="ARBA00022676"/>
    </source>
</evidence>
<evidence type="ECO:0000256" key="7">
    <source>
        <dbReference type="ARBA" id="ARBA00022824"/>
    </source>
</evidence>
<evidence type="ECO:0000256" key="10">
    <source>
        <dbReference type="SAM" id="Phobius"/>
    </source>
</evidence>